<dbReference type="RefSeq" id="WP_154544991.1">
    <property type="nucleotide sequence ID" value="NZ_VULO01000007.1"/>
</dbReference>
<gene>
    <name evidence="1" type="ORF">FYJ24_07175</name>
</gene>
<evidence type="ECO:0000313" key="1">
    <source>
        <dbReference type="EMBL" id="MSS84547.1"/>
    </source>
</evidence>
<accession>A0A6N7VRY8</accession>
<dbReference type="Proteomes" id="UP000470875">
    <property type="component" value="Unassembled WGS sequence"/>
</dbReference>
<organism evidence="1 2">
    <name type="scientific">Scrofimicrobium canadense</name>
    <dbReference type="NCBI Taxonomy" id="2652290"/>
    <lineage>
        <taxon>Bacteria</taxon>
        <taxon>Bacillati</taxon>
        <taxon>Actinomycetota</taxon>
        <taxon>Actinomycetes</taxon>
        <taxon>Actinomycetales</taxon>
        <taxon>Actinomycetaceae</taxon>
        <taxon>Scrofimicrobium</taxon>
    </lineage>
</organism>
<name>A0A6N7VRY8_9ACTO</name>
<dbReference type="AlphaFoldDB" id="A0A6N7VRY8"/>
<proteinExistence type="predicted"/>
<sequence>MERHCEHCGKAIIAAATGRPKRFCGQRCRKASNRALGVPRRLRSADRWIRHYKKRPLTVTGRAASVTAPSTWSSFTAAKASTAGHGLGFVLGDGVGCLDFDHCFTNGVLDPKVATLVESLPATWMEISPSGDGLHVWGLIPEDHGRVLYRDGVKVERYSTGRYITITGKRYGNGPRELADLSETLSW</sequence>
<dbReference type="EMBL" id="VULO01000007">
    <property type="protein sequence ID" value="MSS84547.1"/>
    <property type="molecule type" value="Genomic_DNA"/>
</dbReference>
<reference evidence="1 2" key="1">
    <citation type="submission" date="2019-08" db="EMBL/GenBank/DDBJ databases">
        <title>In-depth cultivation of the pig gut microbiome towards novel bacterial diversity and tailored functional studies.</title>
        <authorList>
            <person name="Wylensek D."/>
            <person name="Hitch T.C.A."/>
            <person name="Clavel T."/>
        </authorList>
    </citation>
    <scope>NUCLEOTIDE SEQUENCE [LARGE SCALE GENOMIC DNA]</scope>
    <source>
        <strain evidence="1 2">WB03_NA08</strain>
    </source>
</reference>
<comment type="caution">
    <text evidence="1">The sequence shown here is derived from an EMBL/GenBank/DDBJ whole genome shotgun (WGS) entry which is preliminary data.</text>
</comment>
<keyword evidence="2" id="KW-1185">Reference proteome</keyword>
<evidence type="ECO:0000313" key="2">
    <source>
        <dbReference type="Proteomes" id="UP000470875"/>
    </source>
</evidence>
<protein>
    <submittedName>
        <fullName evidence="1">DNA primase</fullName>
    </submittedName>
</protein>